<evidence type="ECO:0000256" key="7">
    <source>
        <dbReference type="SAM" id="Phobius"/>
    </source>
</evidence>
<comment type="cofactor">
    <cofactor evidence="1">
        <name>Mg(2+)</name>
        <dbReference type="ChEBI" id="CHEBI:18420"/>
    </cofactor>
</comment>
<evidence type="ECO:0000256" key="5">
    <source>
        <dbReference type="ARBA" id="ARBA00022989"/>
    </source>
</evidence>
<dbReference type="InterPro" id="IPR029787">
    <property type="entry name" value="Nucleotide_cyclase"/>
</dbReference>
<dbReference type="PANTHER" id="PTHR45138:SF24">
    <property type="entry name" value="DIGUANYLATE CYCLASE DGCC-RELATED"/>
    <property type="match status" value="1"/>
</dbReference>
<keyword evidence="6 7" id="KW-0472">Membrane</keyword>
<dbReference type="GO" id="GO:0005886">
    <property type="term" value="C:plasma membrane"/>
    <property type="evidence" value="ECO:0007669"/>
    <property type="project" value="TreeGrafter"/>
</dbReference>
<accession>A0A1E5IRY1</accession>
<sequence length="531" mass="59571">MNIYSKYIILLIVVAGLGFSGYLGQRFHEKESAAIATEFRKDVDDKASALEREILLNIEVLYAFRGLFDSSEHVTAKEFARIAQSFIVRHQDIYAIEWAPRITHQQREPFELTQQRLFTDFEITQKLASGMLVAEQQHSEYFPIAYVEPVAGNEFALGYNLASNSTRMAALAVSRDLDLVVASASTPLLGQGRQQYGTLVSIPVYQGLPKNVIKRREQIKGFVLLVLKVSDMFDRAVQRTAAKGIYFTLEDRTLGSEIEVLYSNQTIPMQFSVAQSDFSYTKPLASVGRRNWSINAIPSLGYIAERRSMMPYLITAIGWVFVLLGSAYVYALLRRTTLIEEEVAQRTQALEEAKLKLEQLSQTDALTKIANRRFFDEAFNHEWLRAVRQGSSLGLMMIDIDHFKLYNDTYGHQAGDECLAAVAQAIEQTLNRKADVVARYGGEEFVVLLPDTKDCVVPAQRCLANIEALAIPHRASPTSNYITVSIGVSIALPKQDSRSEAFIHQTDIALYEAKRSGRNRVEIADGALLSL</sequence>
<feature type="transmembrane region" description="Helical" evidence="7">
    <location>
        <begin position="312"/>
        <end position="333"/>
    </location>
</feature>
<dbReference type="STRING" id="23.BEL05_07115"/>
<dbReference type="Gene3D" id="3.30.450.350">
    <property type="entry name" value="CHASE domain"/>
    <property type="match status" value="1"/>
</dbReference>
<dbReference type="AlphaFoldDB" id="A0A1E5IRY1"/>
<evidence type="ECO:0000259" key="9">
    <source>
        <dbReference type="PROSITE" id="PS50887"/>
    </source>
</evidence>
<dbReference type="PANTHER" id="PTHR45138">
    <property type="entry name" value="REGULATORY COMPONENTS OF SENSORY TRANSDUCTION SYSTEM"/>
    <property type="match status" value="1"/>
</dbReference>
<dbReference type="FunFam" id="3.30.70.270:FF:000001">
    <property type="entry name" value="Diguanylate cyclase domain protein"/>
    <property type="match status" value="1"/>
</dbReference>
<organism evidence="10 11">
    <name type="scientific">Shewanella colwelliana</name>
    <name type="common">Alteromonas colwelliana</name>
    <dbReference type="NCBI Taxonomy" id="23"/>
    <lineage>
        <taxon>Bacteria</taxon>
        <taxon>Pseudomonadati</taxon>
        <taxon>Pseudomonadota</taxon>
        <taxon>Gammaproteobacteria</taxon>
        <taxon>Alteromonadales</taxon>
        <taxon>Shewanellaceae</taxon>
        <taxon>Shewanella</taxon>
    </lineage>
</organism>
<evidence type="ECO:0000313" key="11">
    <source>
        <dbReference type="Proteomes" id="UP000095230"/>
    </source>
</evidence>
<reference evidence="10 11" key="1">
    <citation type="submission" date="2016-07" db="EMBL/GenBank/DDBJ databases">
        <title>Whole-genome of two Shewanella species isolated from a digestive organ of sea cucumber Apostichopus japonicus Selenka 1867.</title>
        <authorList>
            <person name="Hong H.-H."/>
            <person name="Choi H."/>
            <person name="Cheon S."/>
            <person name="Oh J.-S."/>
            <person name="Lee H.-G."/>
            <person name="Park C."/>
        </authorList>
    </citation>
    <scope>NUCLEOTIDE SEQUENCE [LARGE SCALE GENOMIC DNA]</scope>
    <source>
        <strain evidence="10 11">CSB03KR</strain>
    </source>
</reference>
<comment type="caution">
    <text evidence="10">The sequence shown here is derived from an EMBL/GenBank/DDBJ whole genome shotgun (WGS) entry which is preliminary data.</text>
</comment>
<dbReference type="InterPro" id="IPR006189">
    <property type="entry name" value="CHASE_dom"/>
</dbReference>
<dbReference type="EC" id="2.7.7.65" evidence="3"/>
<dbReference type="PROSITE" id="PS50839">
    <property type="entry name" value="CHASE"/>
    <property type="match status" value="1"/>
</dbReference>
<dbReference type="RefSeq" id="WP_069671711.1">
    <property type="nucleotide sequence ID" value="NZ_JAWWDQ010000012.1"/>
</dbReference>
<evidence type="ECO:0000256" key="4">
    <source>
        <dbReference type="ARBA" id="ARBA00022692"/>
    </source>
</evidence>
<dbReference type="PROSITE" id="PS50887">
    <property type="entry name" value="GGDEF"/>
    <property type="match status" value="1"/>
</dbReference>
<evidence type="ECO:0000256" key="1">
    <source>
        <dbReference type="ARBA" id="ARBA00001946"/>
    </source>
</evidence>
<dbReference type="GO" id="GO:0052621">
    <property type="term" value="F:diguanylate cyclase activity"/>
    <property type="evidence" value="ECO:0007669"/>
    <property type="project" value="UniProtKB-EC"/>
</dbReference>
<feature type="domain" description="CHASE" evidence="8">
    <location>
        <begin position="70"/>
        <end position="295"/>
    </location>
</feature>
<dbReference type="Pfam" id="PF00990">
    <property type="entry name" value="GGDEF"/>
    <property type="match status" value="1"/>
</dbReference>
<dbReference type="InterPro" id="IPR043128">
    <property type="entry name" value="Rev_trsase/Diguanyl_cyclase"/>
</dbReference>
<keyword evidence="5 7" id="KW-1133">Transmembrane helix</keyword>
<evidence type="ECO:0000259" key="8">
    <source>
        <dbReference type="PROSITE" id="PS50839"/>
    </source>
</evidence>
<gene>
    <name evidence="10" type="ORF">BEL05_07115</name>
</gene>
<proteinExistence type="predicted"/>
<dbReference type="InterPro" id="IPR000160">
    <property type="entry name" value="GGDEF_dom"/>
</dbReference>
<dbReference type="SMART" id="SM01079">
    <property type="entry name" value="CHASE"/>
    <property type="match status" value="1"/>
</dbReference>
<feature type="transmembrane region" description="Helical" evidence="7">
    <location>
        <begin position="6"/>
        <end position="24"/>
    </location>
</feature>
<comment type="subcellular location">
    <subcellularLocation>
        <location evidence="2">Membrane</location>
    </subcellularLocation>
</comment>
<dbReference type="EMBL" id="MCBT01000044">
    <property type="protein sequence ID" value="OEG73157.1"/>
    <property type="molecule type" value="Genomic_DNA"/>
</dbReference>
<dbReference type="OrthoDB" id="73375at2"/>
<dbReference type="Gene3D" id="3.30.70.270">
    <property type="match status" value="1"/>
</dbReference>
<dbReference type="SUPFAM" id="SSF55073">
    <property type="entry name" value="Nucleotide cyclase"/>
    <property type="match status" value="1"/>
</dbReference>
<dbReference type="GO" id="GO:0007165">
    <property type="term" value="P:signal transduction"/>
    <property type="evidence" value="ECO:0007669"/>
    <property type="project" value="UniProtKB-ARBA"/>
</dbReference>
<evidence type="ECO:0000313" key="10">
    <source>
        <dbReference type="EMBL" id="OEG73157.1"/>
    </source>
</evidence>
<dbReference type="NCBIfam" id="TIGR00254">
    <property type="entry name" value="GGDEF"/>
    <property type="match status" value="1"/>
</dbReference>
<evidence type="ECO:0000256" key="3">
    <source>
        <dbReference type="ARBA" id="ARBA00012528"/>
    </source>
</evidence>
<evidence type="ECO:0000256" key="6">
    <source>
        <dbReference type="ARBA" id="ARBA00023136"/>
    </source>
</evidence>
<dbReference type="CDD" id="cd01949">
    <property type="entry name" value="GGDEF"/>
    <property type="match status" value="1"/>
</dbReference>
<dbReference type="GO" id="GO:0043709">
    <property type="term" value="P:cell adhesion involved in single-species biofilm formation"/>
    <property type="evidence" value="ECO:0007669"/>
    <property type="project" value="TreeGrafter"/>
</dbReference>
<evidence type="ECO:0000256" key="2">
    <source>
        <dbReference type="ARBA" id="ARBA00004370"/>
    </source>
</evidence>
<name>A0A1E5IRY1_SHECO</name>
<feature type="domain" description="GGDEF" evidence="9">
    <location>
        <begin position="391"/>
        <end position="526"/>
    </location>
</feature>
<dbReference type="InterPro" id="IPR042240">
    <property type="entry name" value="CHASE_sf"/>
</dbReference>
<keyword evidence="4 7" id="KW-0812">Transmembrane</keyword>
<dbReference type="SMART" id="SM00267">
    <property type="entry name" value="GGDEF"/>
    <property type="match status" value="1"/>
</dbReference>
<dbReference type="InterPro" id="IPR050469">
    <property type="entry name" value="Diguanylate_Cyclase"/>
</dbReference>
<dbReference type="GO" id="GO:1902201">
    <property type="term" value="P:negative regulation of bacterial-type flagellum-dependent cell motility"/>
    <property type="evidence" value="ECO:0007669"/>
    <property type="project" value="TreeGrafter"/>
</dbReference>
<protein>
    <recommendedName>
        <fullName evidence="3">diguanylate cyclase</fullName>
        <ecNumber evidence="3">2.7.7.65</ecNumber>
    </recommendedName>
</protein>
<dbReference type="Pfam" id="PF03924">
    <property type="entry name" value="CHASE"/>
    <property type="match status" value="1"/>
</dbReference>
<dbReference type="Proteomes" id="UP000095230">
    <property type="component" value="Unassembled WGS sequence"/>
</dbReference>